<accession>A0A815GJ60</accession>
<evidence type="ECO:0000313" key="14">
    <source>
        <dbReference type="Proteomes" id="UP000663860"/>
    </source>
</evidence>
<feature type="binding site" evidence="12">
    <location>
        <position position="63"/>
    </location>
    <ligand>
        <name>Mg(2+)</name>
        <dbReference type="ChEBI" id="CHEBI:18420"/>
        <label>1</label>
    </ligand>
</feature>
<dbReference type="Gene3D" id="1.10.4080.10">
    <property type="entry name" value="ADP-ribosylation/Crystallin J1"/>
    <property type="match status" value="1"/>
</dbReference>
<dbReference type="PANTHER" id="PTHR16222">
    <property type="entry name" value="ADP-RIBOSYLGLYCOHYDROLASE"/>
    <property type="match status" value="1"/>
</dbReference>
<dbReference type="SUPFAM" id="SSF101478">
    <property type="entry name" value="ADP-ribosylglycohydrolase"/>
    <property type="match status" value="1"/>
</dbReference>
<evidence type="ECO:0000256" key="11">
    <source>
        <dbReference type="ARBA" id="ARBA00049015"/>
    </source>
</evidence>
<feature type="binding site" evidence="12">
    <location>
        <position position="64"/>
    </location>
    <ligand>
        <name>Mg(2+)</name>
        <dbReference type="ChEBI" id="CHEBI:18420"/>
        <label>1</label>
    </ligand>
</feature>
<evidence type="ECO:0000313" key="13">
    <source>
        <dbReference type="EMBL" id="CAF1339549.1"/>
    </source>
</evidence>
<evidence type="ECO:0000256" key="5">
    <source>
        <dbReference type="ARBA" id="ARBA00042398"/>
    </source>
</evidence>
<dbReference type="AlphaFoldDB" id="A0A815GJ60"/>
<sequence length="353" mass="38718">MSISIEDRCIGSLLCHMIGDQLGAGVEGRSSGRIKHDHGVVRDDIEAPHMGIPELGPRIHMYTDDTNSMLALASSLVLNSGLKPIHAARSYAIFWSTGIKRGYPDSAQESMRCVLEGKTNYQECGRIAFPDGSFANGGAMRIAPVALAFRHASDDQLYEAVRMAIISSHVHPEGIDGAFVLAKAIIFALHCQSVNDFNPLEFLTVLQSTARTEGMQKQIQKLILFYNEQNGLHNASSKKHRADVDVVRALGNTFQIKAIEAVPCALWIICVSYREPEECLIRGVNMGGDTDTVAAMIGDIIGALHGREWIPTRWYDHIEPNSEGNMGRGRDYAIDLAKKLAAMDLNSVLDDNE</sequence>
<keyword evidence="12" id="KW-0479">Metal-binding</keyword>
<dbReference type="EC" id="3.2.1.143" evidence="2"/>
<dbReference type="GO" id="GO:0046872">
    <property type="term" value="F:metal ion binding"/>
    <property type="evidence" value="ECO:0007669"/>
    <property type="project" value="UniProtKB-KW"/>
</dbReference>
<keyword evidence="3" id="KW-0378">Hydrolase</keyword>
<dbReference type="Proteomes" id="UP000663860">
    <property type="component" value="Unassembled WGS sequence"/>
</dbReference>
<protein>
    <recommendedName>
        <fullName evidence="4">ADP-ribosylhydrolase ARH3</fullName>
        <ecNumber evidence="2">3.2.1.143</ecNumber>
    </recommendedName>
    <alternativeName>
        <fullName evidence="5">ADP-ribose glycohydrolase ARH3</fullName>
    </alternativeName>
    <alternativeName>
        <fullName evidence="6">ADP-ribosylhydrolase 3</fullName>
    </alternativeName>
    <alternativeName>
        <fullName evidence="9">O-acetyl-ADP-ribose deacetylase ARH3</fullName>
    </alternativeName>
    <alternativeName>
        <fullName evidence="10">Poly(ADP-ribose) glycohydrolase ARH3</fullName>
    </alternativeName>
    <alternativeName>
        <fullName evidence="8">[Protein ADP-ribosylarginine] hydrolase-like protein 2</fullName>
    </alternativeName>
    <alternativeName>
        <fullName evidence="7">[Protein ADP-ribosylserine] hydrolase</fullName>
    </alternativeName>
</protein>
<feature type="binding site" evidence="12">
    <location>
        <position position="292"/>
    </location>
    <ligand>
        <name>Mg(2+)</name>
        <dbReference type="ChEBI" id="CHEBI:18420"/>
        <label>1</label>
    </ligand>
</feature>
<organism evidence="13 14">
    <name type="scientific">Adineta steineri</name>
    <dbReference type="NCBI Taxonomy" id="433720"/>
    <lineage>
        <taxon>Eukaryota</taxon>
        <taxon>Metazoa</taxon>
        <taxon>Spiralia</taxon>
        <taxon>Gnathifera</taxon>
        <taxon>Rotifera</taxon>
        <taxon>Eurotatoria</taxon>
        <taxon>Bdelloidea</taxon>
        <taxon>Adinetida</taxon>
        <taxon>Adinetidae</taxon>
        <taxon>Adineta</taxon>
    </lineage>
</organism>
<reference evidence="13" key="1">
    <citation type="submission" date="2021-02" db="EMBL/GenBank/DDBJ databases">
        <authorList>
            <person name="Nowell W R."/>
        </authorList>
    </citation>
    <scope>NUCLEOTIDE SEQUENCE</scope>
</reference>
<feature type="binding site" evidence="12">
    <location>
        <position position="289"/>
    </location>
    <ligand>
        <name>Mg(2+)</name>
        <dbReference type="ChEBI" id="CHEBI:18420"/>
        <label>1</label>
    </ligand>
</feature>
<dbReference type="GO" id="GO:0004649">
    <property type="term" value="F:poly(ADP-ribose) glycohydrolase activity"/>
    <property type="evidence" value="ECO:0007669"/>
    <property type="project" value="UniProtKB-EC"/>
</dbReference>
<dbReference type="InterPro" id="IPR050792">
    <property type="entry name" value="ADP-ribosylglycohydrolase"/>
</dbReference>
<evidence type="ECO:0000256" key="7">
    <source>
        <dbReference type="ARBA" id="ARBA00042722"/>
    </source>
</evidence>
<evidence type="ECO:0000256" key="6">
    <source>
        <dbReference type="ARBA" id="ARBA00042471"/>
    </source>
</evidence>
<dbReference type="PANTHER" id="PTHR16222:SF24">
    <property type="entry name" value="ADP-RIBOSYLHYDROLASE ARH3"/>
    <property type="match status" value="1"/>
</dbReference>
<evidence type="ECO:0000256" key="8">
    <source>
        <dbReference type="ARBA" id="ARBA00042850"/>
    </source>
</evidence>
<comment type="similarity">
    <text evidence="1">Belongs to the ADP-ribosylglycohydrolase family.</text>
</comment>
<keyword evidence="12" id="KW-0460">Magnesium</keyword>
<evidence type="ECO:0000256" key="10">
    <source>
        <dbReference type="ARBA" id="ARBA00043193"/>
    </source>
</evidence>
<feature type="binding site" evidence="12">
    <location>
        <position position="291"/>
    </location>
    <ligand>
        <name>Mg(2+)</name>
        <dbReference type="ChEBI" id="CHEBI:18420"/>
        <label>1</label>
    </ligand>
</feature>
<gene>
    <name evidence="13" type="ORF">IZO911_LOCUS36150</name>
</gene>
<dbReference type="InterPro" id="IPR036705">
    <property type="entry name" value="Ribosyl_crysJ1_sf"/>
</dbReference>
<dbReference type="EMBL" id="CAJNOE010000818">
    <property type="protein sequence ID" value="CAF1339549.1"/>
    <property type="molecule type" value="Genomic_DNA"/>
</dbReference>
<evidence type="ECO:0000256" key="4">
    <source>
        <dbReference type="ARBA" id="ARBA00041057"/>
    </source>
</evidence>
<evidence type="ECO:0000256" key="1">
    <source>
        <dbReference type="ARBA" id="ARBA00010702"/>
    </source>
</evidence>
<feature type="binding site" evidence="12">
    <location>
        <position position="65"/>
    </location>
    <ligand>
        <name>Mg(2+)</name>
        <dbReference type="ChEBI" id="CHEBI:18420"/>
        <label>1</label>
    </ligand>
</feature>
<comment type="caution">
    <text evidence="13">The sequence shown here is derived from an EMBL/GenBank/DDBJ whole genome shotgun (WGS) entry which is preliminary data.</text>
</comment>
<comment type="catalytic activity">
    <reaction evidence="11">
        <text>alpha-NAD(+) + H2O = ADP-D-ribose + nicotinamide + H(+)</text>
        <dbReference type="Rhea" id="RHEA:68792"/>
        <dbReference type="ChEBI" id="CHEBI:15377"/>
        <dbReference type="ChEBI" id="CHEBI:15378"/>
        <dbReference type="ChEBI" id="CHEBI:17154"/>
        <dbReference type="ChEBI" id="CHEBI:57967"/>
        <dbReference type="ChEBI" id="CHEBI:77017"/>
    </reaction>
</comment>
<dbReference type="Pfam" id="PF03747">
    <property type="entry name" value="ADP_ribosyl_GH"/>
    <property type="match status" value="1"/>
</dbReference>
<dbReference type="InterPro" id="IPR005502">
    <property type="entry name" value="Ribosyl_crysJ1"/>
</dbReference>
<proteinExistence type="inferred from homology"/>
<name>A0A815GJ60_9BILA</name>
<evidence type="ECO:0000256" key="12">
    <source>
        <dbReference type="PIRSR" id="PIRSR605502-1"/>
    </source>
</evidence>
<comment type="cofactor">
    <cofactor evidence="12">
        <name>Mg(2+)</name>
        <dbReference type="ChEBI" id="CHEBI:18420"/>
    </cofactor>
    <text evidence="12">Binds 2 magnesium ions per subunit.</text>
</comment>
<evidence type="ECO:0000256" key="2">
    <source>
        <dbReference type="ARBA" id="ARBA00012255"/>
    </source>
</evidence>
<evidence type="ECO:0000256" key="3">
    <source>
        <dbReference type="ARBA" id="ARBA00022801"/>
    </source>
</evidence>
<evidence type="ECO:0000256" key="9">
    <source>
        <dbReference type="ARBA" id="ARBA00043187"/>
    </source>
</evidence>